<dbReference type="RefSeq" id="WP_054672095.1">
    <property type="nucleotide sequence ID" value="NZ_BMOF01000039.1"/>
</dbReference>
<dbReference type="EMBL" id="BMOF01000039">
    <property type="protein sequence ID" value="GGK04113.1"/>
    <property type="molecule type" value="Genomic_DNA"/>
</dbReference>
<evidence type="ECO:0000256" key="2">
    <source>
        <dbReference type="ARBA" id="ARBA00022884"/>
    </source>
</evidence>
<dbReference type="GO" id="GO:0009252">
    <property type="term" value="P:peptidoglycan biosynthetic process"/>
    <property type="evidence" value="ECO:0007669"/>
    <property type="project" value="UniProtKB-UniRule"/>
</dbReference>
<comment type="caution">
    <text evidence="4">The sequence shown here is derived from an EMBL/GenBank/DDBJ whole genome shotgun (WGS) entry which is preliminary data.</text>
</comment>
<keyword evidence="1 3" id="KW-0963">Cytoplasm</keyword>
<evidence type="ECO:0000313" key="5">
    <source>
        <dbReference type="Proteomes" id="UP000637720"/>
    </source>
</evidence>
<keyword evidence="3" id="KW-0961">Cell wall biogenesis/degradation</keyword>
<keyword evidence="3" id="KW-0143">Chaperone</keyword>
<dbReference type="Proteomes" id="UP000637720">
    <property type="component" value="Unassembled WGS sequence"/>
</dbReference>
<dbReference type="HAMAP" id="MF_00088">
    <property type="entry name" value="KhpA"/>
    <property type="match status" value="1"/>
</dbReference>
<dbReference type="PANTHER" id="PTHR34654">
    <property type="entry name" value="UPF0109 PROTEIN SCO5592"/>
    <property type="match status" value="1"/>
</dbReference>
<dbReference type="PROSITE" id="PS50084">
    <property type="entry name" value="KH_TYPE_1"/>
    <property type="match status" value="1"/>
</dbReference>
<comment type="similarity">
    <text evidence="3">Belongs to the KhpA RNA-binding protein family.</text>
</comment>
<keyword evidence="3" id="KW-0133">Cell shape</keyword>
<organism evidence="4 5">
    <name type="scientific">Calditerricola satsumensis</name>
    <dbReference type="NCBI Taxonomy" id="373054"/>
    <lineage>
        <taxon>Bacteria</taxon>
        <taxon>Bacillati</taxon>
        <taxon>Bacillota</taxon>
        <taxon>Bacilli</taxon>
        <taxon>Bacillales</taxon>
        <taxon>Bacillaceae</taxon>
        <taxon>Calditerricola</taxon>
    </lineage>
</organism>
<gene>
    <name evidence="3" type="primary">khpA</name>
    <name evidence="4" type="ORF">GCM10007043_17750</name>
</gene>
<evidence type="ECO:0000256" key="1">
    <source>
        <dbReference type="ARBA" id="ARBA00022490"/>
    </source>
</evidence>
<dbReference type="GO" id="GO:0003723">
    <property type="term" value="F:RNA binding"/>
    <property type="evidence" value="ECO:0007669"/>
    <property type="project" value="UniProtKB-UniRule"/>
</dbReference>
<evidence type="ECO:0000256" key="3">
    <source>
        <dbReference type="HAMAP-Rule" id="MF_00088"/>
    </source>
</evidence>
<keyword evidence="5" id="KW-1185">Reference proteome</keyword>
<proteinExistence type="inferred from homology"/>
<dbReference type="CDD" id="cd22533">
    <property type="entry name" value="KH-II_YlqC-like"/>
    <property type="match status" value="1"/>
</dbReference>
<dbReference type="Gene3D" id="3.30.300.20">
    <property type="match status" value="1"/>
</dbReference>
<keyword evidence="2 3" id="KW-0694">RNA-binding</keyword>
<sequence length="75" mass="8047">MKALVELIAKALVDHPDDVCVREVVQGRTVVYKVSVHPDDVGKVIGKQGRTAKALRTVVSGVAAREGKRVSVDIL</sequence>
<dbReference type="InterPro" id="IPR020627">
    <property type="entry name" value="KhpA"/>
</dbReference>
<accession>A0A8J3BFP7</accession>
<dbReference type="InterPro" id="IPR015946">
    <property type="entry name" value="KH_dom-like_a/b"/>
</dbReference>
<comment type="subunit">
    <text evidence="3">Forms a complex with KhpB.</text>
</comment>
<name>A0A8J3BFP7_9BACI</name>
<dbReference type="GO" id="GO:0008360">
    <property type="term" value="P:regulation of cell shape"/>
    <property type="evidence" value="ECO:0007669"/>
    <property type="project" value="UniProtKB-KW"/>
</dbReference>
<dbReference type="AlphaFoldDB" id="A0A8J3BFP7"/>
<dbReference type="GO" id="GO:0071555">
    <property type="term" value="P:cell wall organization"/>
    <property type="evidence" value="ECO:0007669"/>
    <property type="project" value="UniProtKB-KW"/>
</dbReference>
<dbReference type="Pfam" id="PF13083">
    <property type="entry name" value="KH_KhpA-B"/>
    <property type="match status" value="1"/>
</dbReference>
<dbReference type="SUPFAM" id="SSF54814">
    <property type="entry name" value="Prokaryotic type KH domain (KH-domain type II)"/>
    <property type="match status" value="1"/>
</dbReference>
<evidence type="ECO:0000313" key="4">
    <source>
        <dbReference type="EMBL" id="GGK04113.1"/>
    </source>
</evidence>
<protein>
    <recommendedName>
        <fullName evidence="3">RNA-binding protein KhpA</fullName>
    </recommendedName>
    <alternativeName>
        <fullName evidence="3">KH-domain protein A</fullName>
    </alternativeName>
</protein>
<comment type="subcellular location">
    <subcellularLocation>
        <location evidence="3">Cytoplasm</location>
    </subcellularLocation>
</comment>
<dbReference type="PANTHER" id="PTHR34654:SF1">
    <property type="entry name" value="RNA-BINDING PROTEIN KHPA"/>
    <property type="match status" value="1"/>
</dbReference>
<reference evidence="4" key="2">
    <citation type="submission" date="2020-09" db="EMBL/GenBank/DDBJ databases">
        <authorList>
            <person name="Sun Q."/>
            <person name="Ohkuma M."/>
        </authorList>
    </citation>
    <scope>NUCLEOTIDE SEQUENCE</scope>
    <source>
        <strain evidence="4">JCM 14719</strain>
    </source>
</reference>
<reference evidence="4" key="1">
    <citation type="journal article" date="2014" name="Int. J. Syst. Evol. Microbiol.">
        <title>Complete genome sequence of Corynebacterium casei LMG S-19264T (=DSM 44701T), isolated from a smear-ripened cheese.</title>
        <authorList>
            <consortium name="US DOE Joint Genome Institute (JGI-PGF)"/>
            <person name="Walter F."/>
            <person name="Albersmeier A."/>
            <person name="Kalinowski J."/>
            <person name="Ruckert C."/>
        </authorList>
    </citation>
    <scope>NUCLEOTIDE SEQUENCE</scope>
    <source>
        <strain evidence="4">JCM 14719</strain>
    </source>
</reference>
<comment type="function">
    <text evidence="3">A probable RNA chaperone. Forms a complex with KhpB which binds to cellular RNA and controls its expression. Plays a role in peptidoglycan (PG) homeostasis and cell length regulation.</text>
</comment>
<dbReference type="GO" id="GO:0005737">
    <property type="term" value="C:cytoplasm"/>
    <property type="evidence" value="ECO:0007669"/>
    <property type="project" value="UniProtKB-SubCell"/>
</dbReference>
<dbReference type="InterPro" id="IPR009019">
    <property type="entry name" value="KH_sf_prok-type"/>
</dbReference>